<dbReference type="RefSeq" id="WP_108974625.1">
    <property type="nucleotide sequence ID" value="NZ_BFBB01000003.1"/>
</dbReference>
<protein>
    <submittedName>
        <fullName evidence="1">Putative lipoprotein</fullName>
    </submittedName>
</protein>
<reference evidence="1 2" key="1">
    <citation type="submission" date="2018-02" db="EMBL/GenBank/DDBJ databases">
        <title>Novel Leptospira species isolated from soil and water in Japan.</title>
        <authorList>
            <person name="Nakao R."/>
            <person name="Masuzawa T."/>
        </authorList>
    </citation>
    <scope>NUCLEOTIDE SEQUENCE [LARGE SCALE GENOMIC DNA]</scope>
    <source>
        <strain evidence="1 2">YH101</strain>
    </source>
</reference>
<evidence type="ECO:0000313" key="2">
    <source>
        <dbReference type="Proteomes" id="UP000245133"/>
    </source>
</evidence>
<dbReference type="NCBIfam" id="NF047469">
    <property type="entry name" value="UVExpRegProtLA1448"/>
    <property type="match status" value="1"/>
</dbReference>
<keyword evidence="2" id="KW-1185">Reference proteome</keyword>
<dbReference type="PROSITE" id="PS51257">
    <property type="entry name" value="PROKAR_LIPOPROTEIN"/>
    <property type="match status" value="1"/>
</dbReference>
<gene>
    <name evidence="1" type="ORF">LPTSP4_11160</name>
</gene>
<dbReference type="EMBL" id="BFBB01000003">
    <property type="protein sequence ID" value="GBF49600.1"/>
    <property type="molecule type" value="Genomic_DNA"/>
</dbReference>
<accession>A0A2P2DYB8</accession>
<dbReference type="OrthoDB" id="336312at2"/>
<organism evidence="1 2">
    <name type="scientific">Leptospira ryugenii</name>
    <dbReference type="NCBI Taxonomy" id="1917863"/>
    <lineage>
        <taxon>Bacteria</taxon>
        <taxon>Pseudomonadati</taxon>
        <taxon>Spirochaetota</taxon>
        <taxon>Spirochaetia</taxon>
        <taxon>Leptospirales</taxon>
        <taxon>Leptospiraceae</taxon>
        <taxon>Leptospira</taxon>
    </lineage>
</organism>
<proteinExistence type="predicted"/>
<comment type="caution">
    <text evidence="1">The sequence shown here is derived from an EMBL/GenBank/DDBJ whole genome shotgun (WGS) entry which is preliminary data.</text>
</comment>
<dbReference type="Proteomes" id="UP000245133">
    <property type="component" value="Unassembled WGS sequence"/>
</dbReference>
<dbReference type="AlphaFoldDB" id="A0A2P2DYB8"/>
<name>A0A2P2DYB8_9LEPT</name>
<sequence>MRLKQLWLLFFILLSFTFSCIAEKDLVSEADLSRALERFAETRIQTGLMTDPKKTVPTDKELFEEACSVYRLPIAEAKSLLLNKNPKLYHSIYGN</sequence>
<evidence type="ECO:0000313" key="1">
    <source>
        <dbReference type="EMBL" id="GBF49600.1"/>
    </source>
</evidence>
<keyword evidence="1" id="KW-0449">Lipoprotein</keyword>